<feature type="region of interest" description="Disordered" evidence="1">
    <location>
        <begin position="596"/>
        <end position="622"/>
    </location>
</feature>
<evidence type="ECO:0000256" key="1">
    <source>
        <dbReference type="SAM" id="MobiDB-lite"/>
    </source>
</evidence>
<feature type="compositionally biased region" description="Basic residues" evidence="1">
    <location>
        <begin position="415"/>
        <end position="428"/>
    </location>
</feature>
<protein>
    <submittedName>
        <fullName evidence="3">Uncharacterized protein</fullName>
    </submittedName>
</protein>
<evidence type="ECO:0000313" key="4">
    <source>
        <dbReference type="Proteomes" id="UP000682733"/>
    </source>
</evidence>
<organism evidence="3 4">
    <name type="scientific">Didymodactylos carnosus</name>
    <dbReference type="NCBI Taxonomy" id="1234261"/>
    <lineage>
        <taxon>Eukaryota</taxon>
        <taxon>Metazoa</taxon>
        <taxon>Spiralia</taxon>
        <taxon>Gnathifera</taxon>
        <taxon>Rotifera</taxon>
        <taxon>Eurotatoria</taxon>
        <taxon>Bdelloidea</taxon>
        <taxon>Philodinida</taxon>
        <taxon>Philodinidae</taxon>
        <taxon>Didymodactylos</taxon>
    </lineage>
</organism>
<feature type="compositionally biased region" description="Basic residues" evidence="1">
    <location>
        <begin position="368"/>
        <end position="378"/>
    </location>
</feature>
<feature type="region of interest" description="Disordered" evidence="1">
    <location>
        <begin position="532"/>
        <end position="559"/>
    </location>
</feature>
<gene>
    <name evidence="2" type="ORF">OVA965_LOCUS22187</name>
    <name evidence="3" type="ORF">TMI583_LOCUS22902</name>
</gene>
<sequence>MAANNSLPLGSLLQPIDTEDYTLYLQQQVDNCKKSVKENIVEFSELSFEKISLPADNEENNNKNTLDDFIVFMKKIWSFDGNSFNEEECREALSKQVLTNTTTADDQQKKLVSVISLFLSIIFLNFHRDEHKHKTVITIRSSSVAAVNHLSPMTNLNRTRLVPPFDPVLSSTPKMPVRPTIPITIDVSIRSPPPPPLPPLSLSSIPQVVESNSLVVQQQIPIIINDDKTAEPVKEKKKRINRKATKNDELIASDIGLPPKIPLRSELAKKANAIQEQSTVTVQSTETVLSLNNVPDNIEITVKRTSRGKPKKIVDDVPPSLAISFTRSKRQVPVEVPVEIQPQSSRYPSRSSKRKPSITVQTSINNKSPKRGRTRKQLSKNDRESTVVISDKSPNVQSTLATAEHHTNAQLVLLKPKRAARGKQKVSNKNKSSFDNEQHETSPLKINDLPAPIPDARQTLMPPLEFSLPPIPPAVSPPKNVRRGRKKTTNNNQISQVEPSKTTRSRANKDDKTTNKKDVPVDAITLSTTTTNKLARGKRKRADIPTTDDFLPFLPPSGPPPIVKTLDNNDNKHSSPTEEYPSGTEQNVLALEKLSTKTPARKRRLIATNTPQNSSSTQTDRPVIVSLPTNHTDKDMLKSPVTVKRASRAKQNKAQVNENLMQTPPPTRKRQIPTIDNQENSIKTNAPSMVERVLRGQSKHDPIMIAKTAGRYLWTPPPNPKRKKPTIQKKLNDSLQLANSSTGLQVPKTPCKKKTKGKRAKCTCTICKGYI</sequence>
<comment type="caution">
    <text evidence="3">The sequence shown here is derived from an EMBL/GenBank/DDBJ whole genome shotgun (WGS) entry which is preliminary data.</text>
</comment>
<dbReference type="Proteomes" id="UP000677228">
    <property type="component" value="Unassembled WGS sequence"/>
</dbReference>
<feature type="compositionally biased region" description="Polar residues" evidence="1">
    <location>
        <begin position="489"/>
        <end position="502"/>
    </location>
</feature>
<evidence type="ECO:0000313" key="3">
    <source>
        <dbReference type="EMBL" id="CAF3974702.1"/>
    </source>
</evidence>
<feature type="region of interest" description="Disordered" evidence="1">
    <location>
        <begin position="567"/>
        <end position="586"/>
    </location>
</feature>
<reference evidence="3" key="1">
    <citation type="submission" date="2021-02" db="EMBL/GenBank/DDBJ databases">
        <authorList>
            <person name="Nowell W R."/>
        </authorList>
    </citation>
    <scope>NUCLEOTIDE SEQUENCE</scope>
</reference>
<dbReference type="Proteomes" id="UP000682733">
    <property type="component" value="Unassembled WGS sequence"/>
</dbReference>
<feature type="compositionally biased region" description="Basic and acidic residues" evidence="1">
    <location>
        <begin position="507"/>
        <end position="519"/>
    </location>
</feature>
<feature type="compositionally biased region" description="Low complexity" evidence="1">
    <location>
        <begin position="608"/>
        <end position="619"/>
    </location>
</feature>
<feature type="compositionally biased region" description="Polar residues" evidence="1">
    <location>
        <begin position="358"/>
        <end position="367"/>
    </location>
</feature>
<feature type="compositionally biased region" description="Basic and acidic residues" evidence="1">
    <location>
        <begin position="432"/>
        <end position="442"/>
    </location>
</feature>
<accession>A0A8S2MW43</accession>
<dbReference type="EMBL" id="CAJOBA010033943">
    <property type="protein sequence ID" value="CAF3974702.1"/>
    <property type="molecule type" value="Genomic_DNA"/>
</dbReference>
<evidence type="ECO:0000313" key="2">
    <source>
        <dbReference type="EMBL" id="CAF1163002.1"/>
    </source>
</evidence>
<feature type="compositionally biased region" description="Low complexity" evidence="1">
    <location>
        <begin position="339"/>
        <end position="350"/>
    </location>
</feature>
<feature type="region of interest" description="Disordered" evidence="1">
    <location>
        <begin position="462"/>
        <end position="519"/>
    </location>
</feature>
<dbReference type="EMBL" id="CAJNOK010012419">
    <property type="protein sequence ID" value="CAF1163002.1"/>
    <property type="molecule type" value="Genomic_DNA"/>
</dbReference>
<feature type="region of interest" description="Disordered" evidence="1">
    <location>
        <begin position="415"/>
        <end position="449"/>
    </location>
</feature>
<name>A0A8S2MW43_9BILA</name>
<dbReference type="AlphaFoldDB" id="A0A8S2MW43"/>
<proteinExistence type="predicted"/>
<feature type="compositionally biased region" description="Basic and acidic residues" evidence="1">
    <location>
        <begin position="567"/>
        <end position="576"/>
    </location>
</feature>
<feature type="region of interest" description="Disordered" evidence="1">
    <location>
        <begin position="339"/>
        <end position="393"/>
    </location>
</feature>